<sequence>MQLKKILHVDDDESIRDIVEIALVDLSGFTLVSTSSGQEAIERLEHFQPDLILLDVMMPEMDGLETLRRIRIKSETQRTPVVFMTARVQENEKQQYLKAGAVSVIEKPFDAACLGDQLTSIFLSQS</sequence>
<evidence type="ECO:0000313" key="4">
    <source>
        <dbReference type="EMBL" id="EXJ12028.1"/>
    </source>
</evidence>
<evidence type="ECO:0000256" key="1">
    <source>
        <dbReference type="ARBA" id="ARBA00022553"/>
    </source>
</evidence>
<name>W9UXP1_9GAMM</name>
<dbReference type="RefSeq" id="WP_036508248.1">
    <property type="nucleotide sequence ID" value="NZ_AONB01000003.1"/>
</dbReference>
<dbReference type="Gene3D" id="3.40.50.2300">
    <property type="match status" value="1"/>
</dbReference>
<proteinExistence type="predicted"/>
<feature type="modified residue" description="4-aspartylphosphate" evidence="2">
    <location>
        <position position="55"/>
    </location>
</feature>
<evidence type="ECO:0000256" key="2">
    <source>
        <dbReference type="PROSITE-ProRule" id="PRU00169"/>
    </source>
</evidence>
<dbReference type="Proteomes" id="UP000019464">
    <property type="component" value="Unassembled WGS sequence"/>
</dbReference>
<evidence type="ECO:0000313" key="5">
    <source>
        <dbReference type="Proteomes" id="UP000019464"/>
    </source>
</evidence>
<accession>W9UXP1</accession>
<keyword evidence="5" id="KW-1185">Reference proteome</keyword>
<dbReference type="PROSITE" id="PS50110">
    <property type="entry name" value="RESPONSE_REGULATORY"/>
    <property type="match status" value="1"/>
</dbReference>
<evidence type="ECO:0000259" key="3">
    <source>
        <dbReference type="PROSITE" id="PS50110"/>
    </source>
</evidence>
<dbReference type="InterPro" id="IPR011006">
    <property type="entry name" value="CheY-like_superfamily"/>
</dbReference>
<dbReference type="InterPro" id="IPR050595">
    <property type="entry name" value="Bact_response_regulator"/>
</dbReference>
<keyword evidence="1 2" id="KW-0597">Phosphoprotein</keyword>
<dbReference type="SMART" id="SM00448">
    <property type="entry name" value="REC"/>
    <property type="match status" value="1"/>
</dbReference>
<dbReference type="PANTHER" id="PTHR44591">
    <property type="entry name" value="STRESS RESPONSE REGULATOR PROTEIN 1"/>
    <property type="match status" value="1"/>
</dbReference>
<dbReference type="OrthoDB" id="9800897at2"/>
<organism evidence="4 5">
    <name type="scientific">Nitrincola nitratireducens</name>
    <dbReference type="NCBI Taxonomy" id="1229521"/>
    <lineage>
        <taxon>Bacteria</taxon>
        <taxon>Pseudomonadati</taxon>
        <taxon>Pseudomonadota</taxon>
        <taxon>Gammaproteobacteria</taxon>
        <taxon>Oceanospirillales</taxon>
        <taxon>Oceanospirillaceae</taxon>
        <taxon>Nitrincola</taxon>
    </lineage>
</organism>
<reference evidence="4 5" key="2">
    <citation type="journal article" date="2015" name="Syst. Appl. Microbiol.">
        <title>Nitrincola nitratireducens sp. nov. isolated from a haloalkaline crater lake.</title>
        <authorList>
            <person name="Singh A."/>
            <person name="Vaidya B."/>
            <person name="Tanuku N.R."/>
            <person name="Pinnaka A.K."/>
        </authorList>
    </citation>
    <scope>NUCLEOTIDE SEQUENCE [LARGE SCALE GENOMIC DNA]</scope>
    <source>
        <strain evidence="4 5">AK23</strain>
    </source>
</reference>
<dbReference type="EMBL" id="AONB01000003">
    <property type="protein sequence ID" value="EXJ12028.1"/>
    <property type="molecule type" value="Genomic_DNA"/>
</dbReference>
<dbReference type="STRING" id="1229521.D791_00910"/>
<dbReference type="SUPFAM" id="SSF52172">
    <property type="entry name" value="CheY-like"/>
    <property type="match status" value="1"/>
</dbReference>
<dbReference type="AlphaFoldDB" id="W9UXP1"/>
<dbReference type="InterPro" id="IPR001789">
    <property type="entry name" value="Sig_transdc_resp-reg_receiver"/>
</dbReference>
<gene>
    <name evidence="4" type="primary">yycF_1</name>
    <name evidence="4" type="ORF">D791_00910</name>
</gene>
<dbReference type="PANTHER" id="PTHR44591:SF3">
    <property type="entry name" value="RESPONSE REGULATORY DOMAIN-CONTAINING PROTEIN"/>
    <property type="match status" value="1"/>
</dbReference>
<feature type="domain" description="Response regulatory" evidence="3">
    <location>
        <begin position="5"/>
        <end position="122"/>
    </location>
</feature>
<dbReference type="GO" id="GO:0000160">
    <property type="term" value="P:phosphorelay signal transduction system"/>
    <property type="evidence" value="ECO:0007669"/>
    <property type="project" value="InterPro"/>
</dbReference>
<dbReference type="Pfam" id="PF00072">
    <property type="entry name" value="Response_reg"/>
    <property type="match status" value="1"/>
</dbReference>
<protein>
    <submittedName>
        <fullName evidence="4">Transcriptional regulatory protein YycF</fullName>
    </submittedName>
</protein>
<reference evidence="5" key="1">
    <citation type="submission" date="2012-11" db="EMBL/GenBank/DDBJ databases">
        <authorList>
            <person name="Singh A."/>
            <person name="Pinnaka A.K."/>
            <person name="Vaidya B."/>
        </authorList>
    </citation>
    <scope>NUCLEOTIDE SEQUENCE [LARGE SCALE GENOMIC DNA]</scope>
    <source>
        <strain evidence="5">AK23</strain>
    </source>
</reference>
<comment type="caution">
    <text evidence="4">The sequence shown here is derived from an EMBL/GenBank/DDBJ whole genome shotgun (WGS) entry which is preliminary data.</text>
</comment>